<name>A0A450U1J0_9GAMM</name>
<dbReference type="EMBL" id="CAADFE010000103">
    <property type="protein sequence ID" value="VFJ76369.1"/>
    <property type="molecule type" value="Genomic_DNA"/>
</dbReference>
<feature type="domain" description="Amidohydrolase-related" evidence="1">
    <location>
        <begin position="220"/>
        <end position="448"/>
    </location>
</feature>
<sequence>MKNKYRNDPEGFRLPIKMDSTTNGEYLPEPLPSHVRKTWKTAMTWATENARRLGLGRREFLVSLGGAATCLLAMNRAGAAVGQTGGKFDLPEDAALDLQSAQASLGKKEFIFDIQTHHFDPPDNWKAPTDWSKLFRKIREHAPCNILPNHPFGYMSCLDGQTFVREIFMDSDTDAAVLSFVPSMDTSMPLSYAEASATRQIVNAMSDNKRLLLHGRVIPSIEGELERMDEVVEAWDIVAWKTYTQYGEDNERGWWLNDDKFGRPFLEKVRASGVKTICCHKGLPLPFPLMGLDNRQYRLCHDVGPAAREYSDIDFIIFHSGYDPNMPEGPFTPGSPQSGTDSLIQSVLDSGLGGGSNVYAELGATWAKIMKEPDQAAHLIGKLLRYLGEDNVLWGTDSLFYGSPQDQIQAFRTFQISEEFQEKFGYPKITDDIRAKVFGLSSAKIYGIAPENYARTETDPVTLAKGAYFDQRDPSFRTYGPKTRRDFFKLASAKIRKLGSG</sequence>
<protein>
    <recommendedName>
        <fullName evidence="1">Amidohydrolase-related domain-containing protein</fullName>
    </recommendedName>
</protein>
<gene>
    <name evidence="2" type="ORF">BECKFW1821C_GA0114237_11033</name>
</gene>
<evidence type="ECO:0000313" key="2">
    <source>
        <dbReference type="EMBL" id="VFJ76369.1"/>
    </source>
</evidence>
<organism evidence="2">
    <name type="scientific">Candidatus Kentrum sp. FW</name>
    <dbReference type="NCBI Taxonomy" id="2126338"/>
    <lineage>
        <taxon>Bacteria</taxon>
        <taxon>Pseudomonadati</taxon>
        <taxon>Pseudomonadota</taxon>
        <taxon>Gammaproteobacteria</taxon>
        <taxon>Candidatus Kentrum</taxon>
    </lineage>
</organism>
<accession>A0A450U1J0</accession>
<dbReference type="InterPro" id="IPR032466">
    <property type="entry name" value="Metal_Hydrolase"/>
</dbReference>
<dbReference type="Pfam" id="PF04909">
    <property type="entry name" value="Amidohydro_2"/>
    <property type="match status" value="1"/>
</dbReference>
<dbReference type="GO" id="GO:0016787">
    <property type="term" value="F:hydrolase activity"/>
    <property type="evidence" value="ECO:0007669"/>
    <property type="project" value="InterPro"/>
</dbReference>
<dbReference type="SUPFAM" id="SSF51556">
    <property type="entry name" value="Metallo-dependent hydrolases"/>
    <property type="match status" value="1"/>
</dbReference>
<dbReference type="PANTHER" id="PTHR42889">
    <property type="entry name" value="BLR3681 PROTEIN"/>
    <property type="match status" value="1"/>
</dbReference>
<dbReference type="Gene3D" id="3.20.20.140">
    <property type="entry name" value="Metal-dependent hydrolases"/>
    <property type="match status" value="1"/>
</dbReference>
<proteinExistence type="predicted"/>
<reference evidence="2" key="1">
    <citation type="submission" date="2019-02" db="EMBL/GenBank/DDBJ databases">
        <authorList>
            <person name="Gruber-Vodicka R. H."/>
            <person name="Seah K. B. B."/>
        </authorList>
    </citation>
    <scope>NUCLEOTIDE SEQUENCE</scope>
    <source>
        <strain evidence="2">BECK_BZ131</strain>
    </source>
</reference>
<dbReference type="InterPro" id="IPR006680">
    <property type="entry name" value="Amidohydro-rel"/>
</dbReference>
<dbReference type="AlphaFoldDB" id="A0A450U1J0"/>
<dbReference type="PANTHER" id="PTHR42889:SF1">
    <property type="entry name" value="BLR3681 PROTEIN"/>
    <property type="match status" value="1"/>
</dbReference>
<evidence type="ECO:0000259" key="1">
    <source>
        <dbReference type="Pfam" id="PF04909"/>
    </source>
</evidence>